<gene>
    <name evidence="1" type="ORF">PUMCH_003721</name>
</gene>
<dbReference type="Gene3D" id="3.40.50.1000">
    <property type="entry name" value="HAD superfamily/HAD-like"/>
    <property type="match status" value="1"/>
</dbReference>
<dbReference type="GeneID" id="88174784"/>
<accession>A0AAX4HDC8</accession>
<dbReference type="InterPro" id="IPR023198">
    <property type="entry name" value="PGP-like_dom2"/>
</dbReference>
<dbReference type="Gene3D" id="1.10.150.240">
    <property type="entry name" value="Putative phosphatase, domain 2"/>
    <property type="match status" value="1"/>
</dbReference>
<dbReference type="PANTHER" id="PTHR43481:SF9">
    <property type="entry name" value="2-DEOXYGLUCOSE-6-PHOSPHATE PHOSPHATASE 1-RELATED"/>
    <property type="match status" value="1"/>
</dbReference>
<dbReference type="InterPro" id="IPR036412">
    <property type="entry name" value="HAD-like_sf"/>
</dbReference>
<dbReference type="PROSITE" id="PS01228">
    <property type="entry name" value="COF_1"/>
    <property type="match status" value="1"/>
</dbReference>
<dbReference type="InterPro" id="IPR006439">
    <property type="entry name" value="HAD-SF_hydro_IA"/>
</dbReference>
<dbReference type="SFLD" id="SFLDG01129">
    <property type="entry name" value="C1.5:_HAD__Beta-PGM__Phosphata"/>
    <property type="match status" value="1"/>
</dbReference>
<evidence type="ECO:0000313" key="1">
    <source>
        <dbReference type="EMBL" id="WPK26368.1"/>
    </source>
</evidence>
<dbReference type="SFLD" id="SFLDS00003">
    <property type="entry name" value="Haloacid_Dehalogenase"/>
    <property type="match status" value="1"/>
</dbReference>
<reference evidence="1 2" key="1">
    <citation type="submission" date="2023-10" db="EMBL/GenBank/DDBJ databases">
        <title>Draft Genome Sequence of Candida saopaulonensis from a very Premature Infant with Sepsis.</title>
        <authorList>
            <person name="Ning Y."/>
            <person name="Dai R."/>
            <person name="Xiao M."/>
            <person name="Xu Y."/>
            <person name="Yan Q."/>
            <person name="Zhang L."/>
        </authorList>
    </citation>
    <scope>NUCLEOTIDE SEQUENCE [LARGE SCALE GENOMIC DNA]</scope>
    <source>
        <strain evidence="1 2">19XY460</strain>
    </source>
</reference>
<proteinExistence type="predicted"/>
<dbReference type="AlphaFoldDB" id="A0AAX4HDC8"/>
<sequence>MPELEVNFLLFDLDGTLVNSTPAVEKTWSDTVTVHNEKYPESQIDLDEFLHQTHGSRTVETFRKWFPYRPAEQSDIAMFEQGIVTNYGSWAKEVDGASRLLTSLTEEFHDNWAIVTSGTTALATGWIKTLFGEEYQPSVFITADLVGKGKPDPEGYRKAFELLRLQSKFGEDATAVVFEDAPTGIAAGVAAGFPVIGLATTFLKEKLLAAGASYVIEDLTGIKLSRVNDRVLISF</sequence>
<dbReference type="InterPro" id="IPR051806">
    <property type="entry name" value="HAD-like_SPP"/>
</dbReference>
<organism evidence="1 2">
    <name type="scientific">Australozyma saopauloensis</name>
    <dbReference type="NCBI Taxonomy" id="291208"/>
    <lineage>
        <taxon>Eukaryota</taxon>
        <taxon>Fungi</taxon>
        <taxon>Dikarya</taxon>
        <taxon>Ascomycota</taxon>
        <taxon>Saccharomycotina</taxon>
        <taxon>Pichiomycetes</taxon>
        <taxon>Metschnikowiaceae</taxon>
        <taxon>Australozyma</taxon>
    </lineage>
</organism>
<dbReference type="PANTHER" id="PTHR43481">
    <property type="entry name" value="FRUCTOSE-1-PHOSPHATE PHOSPHATASE"/>
    <property type="match status" value="1"/>
</dbReference>
<dbReference type="NCBIfam" id="TIGR01509">
    <property type="entry name" value="HAD-SF-IA-v3"/>
    <property type="match status" value="1"/>
</dbReference>
<name>A0AAX4HDC8_9ASCO</name>
<evidence type="ECO:0000313" key="2">
    <source>
        <dbReference type="Proteomes" id="UP001338582"/>
    </source>
</evidence>
<protein>
    <recommendedName>
        <fullName evidence="3">2-deoxyglucose-6-phosphate phosphatase</fullName>
    </recommendedName>
</protein>
<dbReference type="InterPro" id="IPR023214">
    <property type="entry name" value="HAD_sf"/>
</dbReference>
<dbReference type="RefSeq" id="XP_062878749.1">
    <property type="nucleotide sequence ID" value="XM_063022679.1"/>
</dbReference>
<dbReference type="GO" id="GO:0003850">
    <property type="term" value="F:2-deoxyglucose-6-phosphatase activity"/>
    <property type="evidence" value="ECO:0007669"/>
    <property type="project" value="TreeGrafter"/>
</dbReference>
<keyword evidence="2" id="KW-1185">Reference proteome</keyword>
<dbReference type="SUPFAM" id="SSF56784">
    <property type="entry name" value="HAD-like"/>
    <property type="match status" value="1"/>
</dbReference>
<dbReference type="KEGG" id="asau:88174784"/>
<dbReference type="EMBL" id="CP138897">
    <property type="protein sequence ID" value="WPK26368.1"/>
    <property type="molecule type" value="Genomic_DNA"/>
</dbReference>
<dbReference type="Pfam" id="PF00702">
    <property type="entry name" value="Hydrolase"/>
    <property type="match status" value="1"/>
</dbReference>
<dbReference type="Proteomes" id="UP001338582">
    <property type="component" value="Chromosome 4"/>
</dbReference>
<evidence type="ECO:0008006" key="3">
    <source>
        <dbReference type="Google" id="ProtNLM"/>
    </source>
</evidence>